<dbReference type="InterPro" id="IPR000674">
    <property type="entry name" value="Ald_Oxase/Xan_DH_a/b"/>
</dbReference>
<proteinExistence type="predicted"/>
<dbReference type="Pfam" id="PF02738">
    <property type="entry name" value="MoCoBD_1"/>
    <property type="match status" value="1"/>
</dbReference>
<dbReference type="RefSeq" id="WP_120644706.1">
    <property type="nucleotide sequence ID" value="NZ_RAWB01000185.1"/>
</dbReference>
<comment type="caution">
    <text evidence="2">The sequence shown here is derived from an EMBL/GenBank/DDBJ whole genome shotgun (WGS) entry which is preliminary data.</text>
</comment>
<dbReference type="PANTHER" id="PTHR47495:SF1">
    <property type="entry name" value="BLL3820 PROTEIN"/>
    <property type="match status" value="1"/>
</dbReference>
<dbReference type="PIRSF" id="PIRSF036389">
    <property type="entry name" value="IOR_B"/>
    <property type="match status" value="1"/>
</dbReference>
<feature type="domain" description="Aldehyde oxidase/xanthine dehydrogenase a/b hammerhead" evidence="1">
    <location>
        <begin position="215"/>
        <end position="293"/>
    </location>
</feature>
<dbReference type="Gene3D" id="3.90.1170.50">
    <property type="entry name" value="Aldehyde oxidase/xanthine dehydrogenase, a/b hammerhead"/>
    <property type="match status" value="1"/>
</dbReference>
<dbReference type="SUPFAM" id="SSF56003">
    <property type="entry name" value="Molybdenum cofactor-binding domain"/>
    <property type="match status" value="2"/>
</dbReference>
<dbReference type="InterPro" id="IPR012368">
    <property type="entry name" value="OxRdtase_Mopterin-bd_su_IorB"/>
</dbReference>
<dbReference type="InterPro" id="IPR037165">
    <property type="entry name" value="AldOxase/xan_DH_Mopterin-bd_sf"/>
</dbReference>
<evidence type="ECO:0000313" key="3">
    <source>
        <dbReference type="Proteomes" id="UP000272888"/>
    </source>
</evidence>
<dbReference type="EMBL" id="RAWB01000185">
    <property type="protein sequence ID" value="RKH57299.1"/>
    <property type="molecule type" value="Genomic_DNA"/>
</dbReference>
<gene>
    <name evidence="2" type="ORF">D7V93_18710</name>
</gene>
<dbReference type="Pfam" id="PF20256">
    <property type="entry name" value="MoCoBD_2"/>
    <property type="match status" value="2"/>
</dbReference>
<protein>
    <submittedName>
        <fullName evidence="2">Xanthine dehydrogenase family protein molybdopterin-binding subunit</fullName>
    </submittedName>
</protein>
<name>A0A3A8PME8_9BACT</name>
<keyword evidence="3" id="KW-1185">Reference proteome</keyword>
<sequence length="719" mass="76510">MADTHKSDTAAPGVMDRRRFLTWVVASPTLMIAARLGLDLPPAAAAEAPVTEAATPLSLLLALQSDGRVVTTLPRTEMGQGITTAVAMLVAEELDLPLGSVDVRSADADPRWLIQLTGLSTTMRYLSGPLRAAAADARARLITAAAHRWKVLALTLTTANGEVHAPDGRRAGYGELAEEAARVLLPEVLPLPKPPSRYTVVGQPTGRIDARDIVTGKARYALDLDVPGAMPAVVARPPTLRGSVQSLDAATARAMPGVVGVVPIPSGVAVVAETFGQAFAARDALRISWAPGPASTLSDSDIHARLLSAIGPRPLPPLLTTRTVEGRFDFPYLAHAPMETQSCVARVQGSHAEVWSGAQDPKYAQREVARALGWELTPQQVTVHTVRAGGGFGRRFFPEAAVEAALVSRAVGRPVKLMWSRNDDMRHGHYRPASHHRILAHLGLGGSILGWNHRAAIPTVEFPHGFGDVVTAMVGEVLPEVTSAVFFTLTQHVPYRFGFVTQQLTEVPIPIPTASFRSVFTSQVAVANEIFVDQLARELQVDPVALRRSRLTSSRLRAVLDKVVSEGRWGRSLPPGVAQGVAVLEEWDSAIAHLVEVDCTAEAPRVLRVVIAADVGLPINPKGIEAQLQGAAVDAMSTTLSAGLHIDAGAVREGSFADYRWLRMKHVPPEIQVHLVRSDDRVGGVGELGYPSAAAALANAIARASGTMPTRFPILEGGV</sequence>
<evidence type="ECO:0000259" key="1">
    <source>
        <dbReference type="SMART" id="SM01008"/>
    </source>
</evidence>
<dbReference type="SMART" id="SM01008">
    <property type="entry name" value="Ald_Xan_dh_C"/>
    <property type="match status" value="1"/>
</dbReference>
<evidence type="ECO:0000313" key="2">
    <source>
        <dbReference type="EMBL" id="RKH57299.1"/>
    </source>
</evidence>
<organism evidence="2 3">
    <name type="scientific">Corallococcus llansteffanensis</name>
    <dbReference type="NCBI Taxonomy" id="2316731"/>
    <lineage>
        <taxon>Bacteria</taxon>
        <taxon>Pseudomonadati</taxon>
        <taxon>Myxococcota</taxon>
        <taxon>Myxococcia</taxon>
        <taxon>Myxococcales</taxon>
        <taxon>Cystobacterineae</taxon>
        <taxon>Myxococcaceae</taxon>
        <taxon>Corallococcus</taxon>
    </lineage>
</organism>
<dbReference type="PANTHER" id="PTHR47495">
    <property type="entry name" value="ALDEHYDE DEHYDROGENASE"/>
    <property type="match status" value="1"/>
</dbReference>
<dbReference type="PROSITE" id="PS51318">
    <property type="entry name" value="TAT"/>
    <property type="match status" value="1"/>
</dbReference>
<dbReference type="InterPro" id="IPR052516">
    <property type="entry name" value="N-heterocyclic_Hydroxylase"/>
</dbReference>
<dbReference type="AlphaFoldDB" id="A0A3A8PME8"/>
<dbReference type="InterPro" id="IPR008274">
    <property type="entry name" value="AldOxase/xan_DH_MoCoBD1"/>
</dbReference>
<dbReference type="GO" id="GO:0016491">
    <property type="term" value="F:oxidoreductase activity"/>
    <property type="evidence" value="ECO:0007669"/>
    <property type="project" value="InterPro"/>
</dbReference>
<dbReference type="InterPro" id="IPR006311">
    <property type="entry name" value="TAT_signal"/>
</dbReference>
<accession>A0A3A8PME8</accession>
<reference evidence="3" key="1">
    <citation type="submission" date="2018-09" db="EMBL/GenBank/DDBJ databases">
        <authorList>
            <person name="Livingstone P.G."/>
            <person name="Whitworth D.E."/>
        </authorList>
    </citation>
    <scope>NUCLEOTIDE SEQUENCE [LARGE SCALE GENOMIC DNA]</scope>
    <source>
        <strain evidence="3">CA051B</strain>
    </source>
</reference>
<dbReference type="InterPro" id="IPR046867">
    <property type="entry name" value="AldOxase/xan_DH_MoCoBD2"/>
</dbReference>
<dbReference type="Gene3D" id="3.30.365.10">
    <property type="entry name" value="Aldehyde oxidase/xanthine dehydrogenase, molybdopterin binding domain"/>
    <property type="match status" value="4"/>
</dbReference>
<dbReference type="Proteomes" id="UP000272888">
    <property type="component" value="Unassembled WGS sequence"/>
</dbReference>